<dbReference type="GO" id="GO:0005737">
    <property type="term" value="C:cytoplasm"/>
    <property type="evidence" value="ECO:0007669"/>
    <property type="project" value="UniProtKB-SubCell"/>
</dbReference>
<sequence>MALASFQVATRRGFRQPRHDVRWIIGLDVVKLGRPDTQSAGLDDKWVDELAIRSFEKENSIDSPLAITIANFLLRPLEKAEEEKNGSAANRRHDSWLGHLPLRVIYRSVNVDGERAALPHCVALQALPRASLGHLVLKLTINLLKSCLIFALRLEPDHSTVKKVVDTISALAVSLLLVDFTWPDLLPFLFSTFDASHTHPHLQEYALLIYSKIAYVPSIVGSHLATLKTLLLVDLSLPPSLYKCPLGCTEALKLLVELVGVKAGFVAYQKFGGAIIFMLQIAESDRHEEGTRHLAIEFIITLVEELAPKFNYIIYDLLSYFLGRLFDVLMKMLLDLENDPAWYTAKAQDENAEETRWKKRYATLITFAQRAELYSKMMSQSLEYASQVLSDGASGIGISNE</sequence>
<gene>
    <name evidence="9" type="ORF">ZIOFF_031084</name>
</gene>
<dbReference type="PANTHER" id="PTHR10527">
    <property type="entry name" value="IMPORTIN BETA"/>
    <property type="match status" value="1"/>
</dbReference>
<evidence type="ECO:0000259" key="8">
    <source>
        <dbReference type="Pfam" id="PF25780"/>
    </source>
</evidence>
<dbReference type="Pfam" id="PF25780">
    <property type="entry name" value="TPR_IPO5"/>
    <property type="match status" value="1"/>
</dbReference>
<evidence type="ECO:0000256" key="2">
    <source>
        <dbReference type="ARBA" id="ARBA00004496"/>
    </source>
</evidence>
<feature type="domain" description="IPO4/5-like TPR repeats" evidence="8">
    <location>
        <begin position="157"/>
        <end position="237"/>
    </location>
</feature>
<dbReference type="SUPFAM" id="SSF48371">
    <property type="entry name" value="ARM repeat"/>
    <property type="match status" value="1"/>
</dbReference>
<evidence type="ECO:0000256" key="7">
    <source>
        <dbReference type="ARBA" id="ARBA00023242"/>
    </source>
</evidence>
<protein>
    <recommendedName>
        <fullName evidence="8">IPO4/5-like TPR repeats domain-containing protein</fullName>
    </recommendedName>
</protein>
<comment type="subcellular location">
    <subcellularLocation>
        <location evidence="2">Cytoplasm</location>
    </subcellularLocation>
    <subcellularLocation>
        <location evidence="1">Nucleus</location>
    </subcellularLocation>
</comment>
<evidence type="ECO:0000256" key="4">
    <source>
        <dbReference type="ARBA" id="ARBA00022490"/>
    </source>
</evidence>
<evidence type="ECO:0000256" key="5">
    <source>
        <dbReference type="ARBA" id="ARBA00022737"/>
    </source>
</evidence>
<accession>A0A8J5GS89</accession>
<keyword evidence="3" id="KW-0813">Transport</keyword>
<evidence type="ECO:0000313" key="9">
    <source>
        <dbReference type="EMBL" id="KAG6512945.1"/>
    </source>
</evidence>
<keyword evidence="6" id="KW-0653">Protein transport</keyword>
<dbReference type="Gene3D" id="1.25.10.10">
    <property type="entry name" value="Leucine-rich Repeat Variant"/>
    <property type="match status" value="2"/>
</dbReference>
<name>A0A8J5GS89_ZINOF</name>
<dbReference type="AlphaFoldDB" id="A0A8J5GS89"/>
<comment type="caution">
    <text evidence="9">The sequence shown here is derived from an EMBL/GenBank/DDBJ whole genome shotgun (WGS) entry which is preliminary data.</text>
</comment>
<dbReference type="InterPro" id="IPR040122">
    <property type="entry name" value="Importin_beta"/>
</dbReference>
<proteinExistence type="predicted"/>
<evidence type="ECO:0000313" key="10">
    <source>
        <dbReference type="Proteomes" id="UP000734854"/>
    </source>
</evidence>
<keyword evidence="4" id="KW-0963">Cytoplasm</keyword>
<evidence type="ECO:0000256" key="6">
    <source>
        <dbReference type="ARBA" id="ARBA00022927"/>
    </source>
</evidence>
<keyword evidence="10" id="KW-1185">Reference proteome</keyword>
<dbReference type="GO" id="GO:0006606">
    <property type="term" value="P:protein import into nucleus"/>
    <property type="evidence" value="ECO:0007669"/>
    <property type="project" value="InterPro"/>
</dbReference>
<dbReference type="InterPro" id="IPR011989">
    <property type="entry name" value="ARM-like"/>
</dbReference>
<evidence type="ECO:0000256" key="3">
    <source>
        <dbReference type="ARBA" id="ARBA00022448"/>
    </source>
</evidence>
<keyword evidence="7" id="KW-0539">Nucleus</keyword>
<dbReference type="EMBL" id="JACMSC010000008">
    <property type="protein sequence ID" value="KAG6512945.1"/>
    <property type="molecule type" value="Genomic_DNA"/>
</dbReference>
<reference evidence="9 10" key="1">
    <citation type="submission" date="2020-08" db="EMBL/GenBank/DDBJ databases">
        <title>Plant Genome Project.</title>
        <authorList>
            <person name="Zhang R.-G."/>
        </authorList>
    </citation>
    <scope>NUCLEOTIDE SEQUENCE [LARGE SCALE GENOMIC DNA]</scope>
    <source>
        <tissue evidence="9">Rhizome</tissue>
    </source>
</reference>
<keyword evidence="5" id="KW-0677">Repeat</keyword>
<dbReference type="Proteomes" id="UP000734854">
    <property type="component" value="Unassembled WGS sequence"/>
</dbReference>
<organism evidence="9 10">
    <name type="scientific">Zingiber officinale</name>
    <name type="common">Ginger</name>
    <name type="synonym">Amomum zingiber</name>
    <dbReference type="NCBI Taxonomy" id="94328"/>
    <lineage>
        <taxon>Eukaryota</taxon>
        <taxon>Viridiplantae</taxon>
        <taxon>Streptophyta</taxon>
        <taxon>Embryophyta</taxon>
        <taxon>Tracheophyta</taxon>
        <taxon>Spermatophyta</taxon>
        <taxon>Magnoliopsida</taxon>
        <taxon>Liliopsida</taxon>
        <taxon>Zingiberales</taxon>
        <taxon>Zingiberaceae</taxon>
        <taxon>Zingiber</taxon>
    </lineage>
</organism>
<dbReference type="InterPro" id="IPR016024">
    <property type="entry name" value="ARM-type_fold"/>
</dbReference>
<evidence type="ECO:0000256" key="1">
    <source>
        <dbReference type="ARBA" id="ARBA00004123"/>
    </source>
</evidence>
<dbReference type="InterPro" id="IPR057672">
    <property type="entry name" value="TPR_IPO4/5"/>
</dbReference>